<evidence type="ECO:0000313" key="2">
    <source>
        <dbReference type="EMBL" id="AUX76393.1"/>
    </source>
</evidence>
<keyword evidence="1" id="KW-1133">Transmembrane helix</keyword>
<feature type="transmembrane region" description="Helical" evidence="1">
    <location>
        <begin position="12"/>
        <end position="35"/>
    </location>
</feature>
<dbReference type="Proteomes" id="UP000239340">
    <property type="component" value="Chromosome"/>
</dbReference>
<protein>
    <submittedName>
        <fullName evidence="2">Uncharacterized protein</fullName>
    </submittedName>
</protein>
<gene>
    <name evidence="2" type="ORF">NXT3_CH01825</name>
</gene>
<evidence type="ECO:0000313" key="3">
    <source>
        <dbReference type="Proteomes" id="UP000239340"/>
    </source>
</evidence>
<organism evidence="2 3">
    <name type="scientific">Rhizobium fredii</name>
    <name type="common">Sinorhizobium fredii</name>
    <dbReference type="NCBI Taxonomy" id="380"/>
    <lineage>
        <taxon>Bacteria</taxon>
        <taxon>Pseudomonadati</taxon>
        <taxon>Pseudomonadota</taxon>
        <taxon>Alphaproteobacteria</taxon>
        <taxon>Hyphomicrobiales</taxon>
        <taxon>Rhizobiaceae</taxon>
        <taxon>Sinorhizobium/Ensifer group</taxon>
        <taxon>Sinorhizobium</taxon>
    </lineage>
</organism>
<keyword evidence="1" id="KW-0472">Membrane</keyword>
<sequence>MRMHSFAIHYSRLFVIADLVAAVAVVVASLALAVVRYGASVTWHSLQGFSLAAYRLVGSLKPVYRESYETHGLSLAAGRIRP</sequence>
<dbReference type="AlphaFoldDB" id="A0A2L0H4K0"/>
<name>A0A2L0H4K0_RHIFR</name>
<accession>A0A2L0H4K0</accession>
<dbReference type="EMBL" id="CP024307">
    <property type="protein sequence ID" value="AUX76393.1"/>
    <property type="molecule type" value="Genomic_DNA"/>
</dbReference>
<reference evidence="2 3" key="1">
    <citation type="submission" date="2017-10" db="EMBL/GenBank/DDBJ databases">
        <title>Analysis of the genome sequences of Rhizobium populations associated to common bean (phaseolus vulgaris).</title>
        <authorList>
            <person name="Bustos P."/>
            <person name="Santamaria R.I."/>
            <person name="Miranda-Sanchez F."/>
            <person name="Perez-Carrascal O."/>
            <person name="Juarez S."/>
            <person name="Lozano L."/>
            <person name="Martinez-Flores I."/>
            <person name="Vinuesa P."/>
            <person name="Martinez-Romero E."/>
            <person name="Cevallos M.A."/>
            <person name="Romero D."/>
            <person name="Davila G."/>
            <person name="Gonzalez V."/>
        </authorList>
    </citation>
    <scope>NUCLEOTIDE SEQUENCE [LARGE SCALE GENOMIC DNA]</scope>
    <source>
        <strain evidence="2 3">NXT3</strain>
    </source>
</reference>
<evidence type="ECO:0000256" key="1">
    <source>
        <dbReference type="SAM" id="Phobius"/>
    </source>
</evidence>
<keyword evidence="1" id="KW-0812">Transmembrane</keyword>
<proteinExistence type="predicted"/>
<dbReference type="RefSeq" id="WP_104839204.1">
    <property type="nucleotide sequence ID" value="NZ_CP024307.1"/>
</dbReference>